<protein>
    <submittedName>
        <fullName evidence="1">Uncharacterized protein</fullName>
    </submittedName>
</protein>
<dbReference type="EMBL" id="SNYA01000005">
    <property type="protein sequence ID" value="TDP91696.1"/>
    <property type="molecule type" value="Genomic_DNA"/>
</dbReference>
<evidence type="ECO:0000313" key="1">
    <source>
        <dbReference type="EMBL" id="TDP91696.1"/>
    </source>
</evidence>
<keyword evidence="2" id="KW-1185">Reference proteome</keyword>
<dbReference type="RefSeq" id="WP_133617098.1">
    <property type="nucleotide sequence ID" value="NZ_SNYA01000005.1"/>
</dbReference>
<reference evidence="1 2" key="1">
    <citation type="submission" date="2019-03" db="EMBL/GenBank/DDBJ databases">
        <title>Genomic analyses of the natural microbiome of Caenorhabditis elegans.</title>
        <authorList>
            <person name="Samuel B."/>
        </authorList>
    </citation>
    <scope>NUCLEOTIDE SEQUENCE [LARGE SCALE GENOMIC DNA]</scope>
    <source>
        <strain evidence="1 2">JUb18</strain>
    </source>
</reference>
<dbReference type="AlphaFoldDB" id="A0A4R6RZG6"/>
<accession>A0A4R6RZG6</accession>
<evidence type="ECO:0000313" key="2">
    <source>
        <dbReference type="Proteomes" id="UP000295601"/>
    </source>
</evidence>
<gene>
    <name evidence="1" type="ORF">EDF62_2315</name>
</gene>
<organism evidence="1 2">
    <name type="scientific">Leucobacter luti</name>
    <dbReference type="NCBI Taxonomy" id="340320"/>
    <lineage>
        <taxon>Bacteria</taxon>
        <taxon>Bacillati</taxon>
        <taxon>Actinomycetota</taxon>
        <taxon>Actinomycetes</taxon>
        <taxon>Micrococcales</taxon>
        <taxon>Microbacteriaceae</taxon>
        <taxon>Leucobacter</taxon>
    </lineage>
</organism>
<name>A0A4R6RZG6_9MICO</name>
<comment type="caution">
    <text evidence="1">The sequence shown here is derived from an EMBL/GenBank/DDBJ whole genome shotgun (WGS) entry which is preliminary data.</text>
</comment>
<sequence>MIISQRSPRPVSFRRRHVPRRSWRFAGVAGLLVLALVPSTVSAFQDQAFVRSDAIGVKIPNTIVEYERAEGLGGQFAMAYGEQRLYVSMSEKFLVSIDPVTLKEKKRIELGFGCVGPITTNRYGVYRAPEVVPGDSEWLMYGQAAVKSAWEEEQGMRLHNDAKVANMSEYVPSPDPTGNCQSEWILGSRMSGQWTTGGSYNTIVRWGGNPYKEALFANVRPPVGHGWFTSDSIKQSWGGMTLGTASGKMGSPALKPLDLGMASAFGPNYWTNLYVLSRAGDEVYVTAYDVTEWNVGEGLRNLPKRLWMKKLELPAGERADHDRTWRLHLDRRQGTMYVAGDITVIRDNEYRAEGRVFEVPLEAGAPAIALPPPAFPITDSILDETNGELILSTLTVETADPFNPQPSSSTELVTYDIERGSAELNTLIQTNTLGDHVRAVGGIEVNELTGDVLLGGLYCEGKPIAPCTYPVRAILKIKRL</sequence>
<proteinExistence type="predicted"/>
<dbReference type="Proteomes" id="UP000295601">
    <property type="component" value="Unassembled WGS sequence"/>
</dbReference>